<feature type="region of interest" description="Disordered" evidence="5">
    <location>
        <begin position="79"/>
        <end position="99"/>
    </location>
</feature>
<name>A0A1V9YKU0_ACHHY</name>
<dbReference type="PANTHER" id="PTHR13793:SF107">
    <property type="entry name" value="BROMODOMAIN-CONTAINING PROTEIN HOMOLOG"/>
    <property type="match status" value="1"/>
</dbReference>
<feature type="region of interest" description="Disordered" evidence="5">
    <location>
        <begin position="131"/>
        <end position="153"/>
    </location>
</feature>
<feature type="compositionally biased region" description="Basic and acidic residues" evidence="5">
    <location>
        <begin position="829"/>
        <end position="841"/>
    </location>
</feature>
<feature type="compositionally biased region" description="Pro residues" evidence="5">
    <location>
        <begin position="171"/>
        <end position="180"/>
    </location>
</feature>
<evidence type="ECO:0000256" key="2">
    <source>
        <dbReference type="ARBA" id="ARBA00022771"/>
    </source>
</evidence>
<protein>
    <recommendedName>
        <fullName evidence="10">PHD-type domain-containing protein</fullName>
    </recommendedName>
</protein>
<gene>
    <name evidence="8" type="ORF">ACHHYP_10644</name>
</gene>
<dbReference type="CDD" id="cd15492">
    <property type="entry name" value="PHD_BRPF_JADE_like"/>
    <property type="match status" value="1"/>
</dbReference>
<dbReference type="GO" id="GO:0006357">
    <property type="term" value="P:regulation of transcription by RNA polymerase II"/>
    <property type="evidence" value="ECO:0007669"/>
    <property type="project" value="TreeGrafter"/>
</dbReference>
<evidence type="ECO:0000259" key="7">
    <source>
        <dbReference type="PROSITE" id="PS51805"/>
    </source>
</evidence>
<dbReference type="InterPro" id="IPR019787">
    <property type="entry name" value="Znf_PHD-finger"/>
</dbReference>
<evidence type="ECO:0008006" key="10">
    <source>
        <dbReference type="Google" id="ProtNLM"/>
    </source>
</evidence>
<feature type="region of interest" description="Disordered" evidence="5">
    <location>
        <begin position="166"/>
        <end position="206"/>
    </location>
</feature>
<evidence type="ECO:0000256" key="5">
    <source>
        <dbReference type="SAM" id="MobiDB-lite"/>
    </source>
</evidence>
<dbReference type="SMART" id="SM00249">
    <property type="entry name" value="PHD"/>
    <property type="match status" value="2"/>
</dbReference>
<keyword evidence="1" id="KW-0479">Metal-binding</keyword>
<evidence type="ECO:0000313" key="8">
    <source>
        <dbReference type="EMBL" id="OQR86332.1"/>
    </source>
</evidence>
<dbReference type="CDD" id="cd15571">
    <property type="entry name" value="ePHD"/>
    <property type="match status" value="1"/>
</dbReference>
<reference evidence="8 9" key="1">
    <citation type="journal article" date="2014" name="Genome Biol. Evol.">
        <title>The secreted proteins of Achlya hypogyna and Thraustotheca clavata identify the ancestral oomycete secretome and reveal gene acquisitions by horizontal gene transfer.</title>
        <authorList>
            <person name="Misner I."/>
            <person name="Blouin N."/>
            <person name="Leonard G."/>
            <person name="Richards T.A."/>
            <person name="Lane C.E."/>
        </authorList>
    </citation>
    <scope>NUCLEOTIDE SEQUENCE [LARGE SCALE GENOMIC DNA]</scope>
    <source>
        <strain evidence="8 9">ATCC 48635</strain>
    </source>
</reference>
<dbReference type="Pfam" id="PF13832">
    <property type="entry name" value="zf-HC5HC2H_2"/>
    <property type="match status" value="1"/>
</dbReference>
<dbReference type="PROSITE" id="PS50016">
    <property type="entry name" value="ZF_PHD_2"/>
    <property type="match status" value="1"/>
</dbReference>
<dbReference type="InterPro" id="IPR013083">
    <property type="entry name" value="Znf_RING/FYVE/PHD"/>
</dbReference>
<dbReference type="OrthoDB" id="20839at2759"/>
<evidence type="ECO:0000259" key="6">
    <source>
        <dbReference type="PROSITE" id="PS50016"/>
    </source>
</evidence>
<proteinExistence type="predicted"/>
<dbReference type="Gene3D" id="3.30.40.10">
    <property type="entry name" value="Zinc/RING finger domain, C3HC4 (zinc finger)"/>
    <property type="match status" value="2"/>
</dbReference>
<dbReference type="Proteomes" id="UP000243579">
    <property type="component" value="Unassembled WGS sequence"/>
</dbReference>
<dbReference type="AlphaFoldDB" id="A0A1V9YKU0"/>
<evidence type="ECO:0000256" key="3">
    <source>
        <dbReference type="ARBA" id="ARBA00022833"/>
    </source>
</evidence>
<dbReference type="PANTHER" id="PTHR13793">
    <property type="entry name" value="PHD FINGER PROTEINS"/>
    <property type="match status" value="1"/>
</dbReference>
<dbReference type="PROSITE" id="PS51805">
    <property type="entry name" value="EPHD"/>
    <property type="match status" value="1"/>
</dbReference>
<evidence type="ECO:0000256" key="1">
    <source>
        <dbReference type="ARBA" id="ARBA00022723"/>
    </source>
</evidence>
<dbReference type="InterPro" id="IPR034732">
    <property type="entry name" value="EPHD"/>
</dbReference>
<keyword evidence="3" id="KW-0862">Zinc</keyword>
<dbReference type="InterPro" id="IPR019786">
    <property type="entry name" value="Zinc_finger_PHD-type_CS"/>
</dbReference>
<dbReference type="SUPFAM" id="SSF57903">
    <property type="entry name" value="FYVE/PHD zinc finger"/>
    <property type="match status" value="1"/>
</dbReference>
<keyword evidence="9" id="KW-1185">Reference proteome</keyword>
<dbReference type="InterPro" id="IPR011011">
    <property type="entry name" value="Znf_FYVE_PHD"/>
</dbReference>
<feature type="domain" description="PHD-type" evidence="6">
    <location>
        <begin position="241"/>
        <end position="291"/>
    </location>
</feature>
<feature type="region of interest" description="Disordered" evidence="5">
    <location>
        <begin position="828"/>
        <end position="854"/>
    </location>
</feature>
<evidence type="ECO:0000256" key="4">
    <source>
        <dbReference type="PROSITE-ProRule" id="PRU00146"/>
    </source>
</evidence>
<feature type="compositionally biased region" description="Low complexity" evidence="5">
    <location>
        <begin position="181"/>
        <end position="192"/>
    </location>
</feature>
<comment type="caution">
    <text evidence="8">The sequence shown here is derived from an EMBL/GenBank/DDBJ whole genome shotgun (WGS) entry which is preliminary data.</text>
</comment>
<dbReference type="GO" id="GO:0008270">
    <property type="term" value="F:zinc ion binding"/>
    <property type="evidence" value="ECO:0007669"/>
    <property type="project" value="UniProtKB-KW"/>
</dbReference>
<dbReference type="Pfam" id="PF13831">
    <property type="entry name" value="PHD_2"/>
    <property type="match status" value="1"/>
</dbReference>
<dbReference type="EMBL" id="JNBR01001513">
    <property type="protein sequence ID" value="OQR86332.1"/>
    <property type="molecule type" value="Genomic_DNA"/>
</dbReference>
<evidence type="ECO:0000313" key="9">
    <source>
        <dbReference type="Proteomes" id="UP000243579"/>
    </source>
</evidence>
<dbReference type="InterPro" id="IPR050701">
    <property type="entry name" value="Histone_Mod_Regulator"/>
</dbReference>
<feature type="domain" description="PHD-type" evidence="7">
    <location>
        <begin position="300"/>
        <end position="437"/>
    </location>
</feature>
<dbReference type="InterPro" id="IPR001965">
    <property type="entry name" value="Znf_PHD"/>
</dbReference>
<feature type="region of interest" description="Disordered" evidence="5">
    <location>
        <begin position="594"/>
        <end position="618"/>
    </location>
</feature>
<accession>A0A1V9YKU0</accession>
<dbReference type="PROSITE" id="PS01359">
    <property type="entry name" value="ZF_PHD_1"/>
    <property type="match status" value="1"/>
</dbReference>
<dbReference type="STRING" id="1202772.A0A1V9YKU0"/>
<organism evidence="8 9">
    <name type="scientific">Achlya hypogyna</name>
    <name type="common">Oomycete</name>
    <name type="synonym">Protoachlya hypogyna</name>
    <dbReference type="NCBI Taxonomy" id="1202772"/>
    <lineage>
        <taxon>Eukaryota</taxon>
        <taxon>Sar</taxon>
        <taxon>Stramenopiles</taxon>
        <taxon>Oomycota</taxon>
        <taxon>Saprolegniomycetes</taxon>
        <taxon>Saprolegniales</taxon>
        <taxon>Achlyaceae</taxon>
        <taxon>Achlya</taxon>
    </lineage>
</organism>
<keyword evidence="2 4" id="KW-0863">Zinc-finger</keyword>
<feature type="region of interest" description="Disordered" evidence="5">
    <location>
        <begin position="1"/>
        <end position="62"/>
    </location>
</feature>
<sequence length="854" mass="92381">MSDTTTAPSTARAGGTEHSAGSRITDVEGASLPFLNPAVPSSQIHTTAGPAPVSHLQASADGASKGATLEKVNIAHAQGVSRAVEPSPGGRLRTKRSPRRALDAGTVLCGAETALGHTQVLVAASSALSQDAPLTRKKRSPKRSDISELAPAQPVPALALSPDILIVSTGTPPPKPPPPSSSAAECPSALSADHPDVQPKASGRQKAKRVCKQSDLGAADGPESVVFVPECVPDETLCINEGWCSICNGGDSHKDDLIVFCERCGVPVHQSCYGIPEIPHGDWFCHRCVELKGTTIPSNSMVCFLCQRYGGAMKPLRTLSPLGTKAWVHVLCVWWDPDVLIEDMARMEPLSMVHQPLLERSQAPCCLCRRAEGWLIKCRFTHCNEYFHAICARMGEVNRIHAHRSAVQNSGGRGGFLQLDLEDRPRLAYHAYCQRHATFEFAVDDVCDKLLASGLVTDPKLICRLDQLRTSSHDVDKFLKSVAAALVRVADAAATTAGDVKEFQKAHLQALQLVLDHLPQARATYPSCTVDAHDLVPEALLDALGGMFAEGGPDPFLQCHACDAAMARTEKVWYCDNPAGPHANHWGCLRQRKASAPLKRKADSKRPKRLKPKPPVPDDPAALVPSFFDAMLLCGSCDHGVDLRALVTAPKAVAAAAEAPAAVRVVVPAPKPEGSLIKARQGPPPSDRFRVERAAAMCSQIAALMKVLVAHHATPSEALQQDVEERFVALLAYVKPFDGYAHDRIDEVFGLFKSRARGPGLAMLKTLVREYTRLMYTKHVRAVEKAAVERKAKELQDAAEFKRVERARLNDDTEKSLKEQVLALKKKEKARERNLKRKLDNASKLANKKLPPPV</sequence>